<organism evidence="3">
    <name type="scientific">Nippostrongylus brasiliensis</name>
    <name type="common">Rat hookworm</name>
    <dbReference type="NCBI Taxonomy" id="27835"/>
    <lineage>
        <taxon>Eukaryota</taxon>
        <taxon>Metazoa</taxon>
        <taxon>Ecdysozoa</taxon>
        <taxon>Nematoda</taxon>
        <taxon>Chromadorea</taxon>
        <taxon>Rhabditida</taxon>
        <taxon>Rhabditina</taxon>
        <taxon>Rhabditomorpha</taxon>
        <taxon>Strongyloidea</taxon>
        <taxon>Heligmosomidae</taxon>
        <taxon>Nippostrongylus</taxon>
    </lineage>
</organism>
<proteinExistence type="predicted"/>
<evidence type="ECO:0000313" key="1">
    <source>
        <dbReference type="EMBL" id="VDL73463.1"/>
    </source>
</evidence>
<dbReference type="AlphaFoldDB" id="A0A0N4Y2E1"/>
<name>A0A0N4Y2E1_NIPBR</name>
<keyword evidence="2" id="KW-1185">Reference proteome</keyword>
<gene>
    <name evidence="1" type="ORF">NBR_LOCUS9874</name>
</gene>
<evidence type="ECO:0000313" key="2">
    <source>
        <dbReference type="Proteomes" id="UP000271162"/>
    </source>
</evidence>
<sequence>MNNKVTFSVKLTFVGALETNFGVPIRLACARYTSIYGNFGTHDRQESEQYVDHTDQHLNDRIRIRVLKV</sequence>
<dbReference type="EMBL" id="UYSL01020215">
    <property type="protein sequence ID" value="VDL73463.1"/>
    <property type="molecule type" value="Genomic_DNA"/>
</dbReference>
<accession>A0A0N4Y2E1</accession>
<reference evidence="1 2" key="2">
    <citation type="submission" date="2018-11" db="EMBL/GenBank/DDBJ databases">
        <authorList>
            <consortium name="Pathogen Informatics"/>
        </authorList>
    </citation>
    <scope>NUCLEOTIDE SEQUENCE [LARGE SCALE GENOMIC DNA]</scope>
</reference>
<evidence type="ECO:0000313" key="3">
    <source>
        <dbReference type="WBParaSite" id="NBR_0000987301-mRNA-1"/>
    </source>
</evidence>
<reference evidence="3" key="1">
    <citation type="submission" date="2017-02" db="UniProtKB">
        <authorList>
            <consortium name="WormBaseParasite"/>
        </authorList>
    </citation>
    <scope>IDENTIFICATION</scope>
</reference>
<dbReference type="Proteomes" id="UP000271162">
    <property type="component" value="Unassembled WGS sequence"/>
</dbReference>
<dbReference type="WBParaSite" id="NBR_0000987301-mRNA-1">
    <property type="protein sequence ID" value="NBR_0000987301-mRNA-1"/>
    <property type="gene ID" value="NBR_0000987301"/>
</dbReference>
<protein>
    <submittedName>
        <fullName evidence="3">Phage protein</fullName>
    </submittedName>
</protein>